<dbReference type="SUPFAM" id="SSF102588">
    <property type="entry name" value="LmbE-like"/>
    <property type="match status" value="1"/>
</dbReference>
<accession>A0A411Z316</accession>
<dbReference type="EMBL" id="QWEY01000004">
    <property type="protein sequence ID" value="RGP37466.1"/>
    <property type="molecule type" value="Genomic_DNA"/>
</dbReference>
<evidence type="ECO:0000313" key="2">
    <source>
        <dbReference type="Proteomes" id="UP000284547"/>
    </source>
</evidence>
<dbReference type="PANTHER" id="PTHR12993">
    <property type="entry name" value="N-ACETYLGLUCOSAMINYL-PHOSPHATIDYLINOSITOL DE-N-ACETYLASE-RELATED"/>
    <property type="match status" value="1"/>
</dbReference>
<dbReference type="AlphaFoldDB" id="A0A411Z316"/>
<comment type="caution">
    <text evidence="1">The sequence shown here is derived from an EMBL/GenBank/DDBJ whole genome shotgun (WGS) entry which is preliminary data.</text>
</comment>
<dbReference type="InterPro" id="IPR024078">
    <property type="entry name" value="LmbE-like_dom_sf"/>
</dbReference>
<dbReference type="Gene3D" id="3.40.50.10320">
    <property type="entry name" value="LmbE-like"/>
    <property type="match status" value="1"/>
</dbReference>
<protein>
    <submittedName>
        <fullName evidence="1">PIG-L family deacetylase</fullName>
    </submittedName>
</protein>
<name>A0A411Z316_9RHOB</name>
<reference evidence="1 2" key="1">
    <citation type="submission" date="2018-08" db="EMBL/GenBank/DDBJ databases">
        <title>Flavobacterium tibetense sp. nov., isolated from a wetland YonghuCo on Tibetan Plateau.</title>
        <authorList>
            <person name="Phurbu D."/>
            <person name="Lu H."/>
            <person name="Xing P."/>
        </authorList>
    </citation>
    <scope>NUCLEOTIDE SEQUENCE [LARGE SCALE GENOMIC DNA]</scope>
    <source>
        <strain evidence="1 2">DJC</strain>
    </source>
</reference>
<dbReference type="OrthoDB" id="9790023at2"/>
<dbReference type="Proteomes" id="UP000284547">
    <property type="component" value="Unassembled WGS sequence"/>
</dbReference>
<dbReference type="RefSeq" id="WP_118151528.1">
    <property type="nucleotide sequence ID" value="NZ_QWEY01000004.1"/>
</dbReference>
<dbReference type="PANTHER" id="PTHR12993:SF29">
    <property type="entry name" value="BLR3841 PROTEIN"/>
    <property type="match status" value="1"/>
</dbReference>
<keyword evidence="2" id="KW-1185">Reference proteome</keyword>
<dbReference type="GO" id="GO:0016811">
    <property type="term" value="F:hydrolase activity, acting on carbon-nitrogen (but not peptide) bonds, in linear amides"/>
    <property type="evidence" value="ECO:0007669"/>
    <property type="project" value="TreeGrafter"/>
</dbReference>
<dbReference type="InterPro" id="IPR003737">
    <property type="entry name" value="GlcNAc_PI_deacetylase-related"/>
</dbReference>
<dbReference type="Pfam" id="PF02585">
    <property type="entry name" value="PIG-L"/>
    <property type="match status" value="1"/>
</dbReference>
<proteinExistence type="predicted"/>
<sequence>MTPLLQTARLAPWTTINNVSGNGDVLLLAPHPDDETLGCGGAIAALTEAGRKVQVVVVTDGCHSHPRSRLYPTEQLRQLREAEVQQAVAILTGGHGPAPIMLNYPDAATPEDDDAIAAAADRIVPLVSETTTALWAAWGSDPHHDHISVARMAAAVTARLPHLAYWSYPIWGRFLEQIPTLNPAAMIKFDTQTWQDRKARAVAAHASQMTGLITDDPTGFRMSDILQQHFITTPELFLREGIA</sequence>
<gene>
    <name evidence="1" type="ORF">D1012_09620</name>
</gene>
<evidence type="ECO:0000313" key="1">
    <source>
        <dbReference type="EMBL" id="RGP37466.1"/>
    </source>
</evidence>
<organism evidence="1 2">
    <name type="scientific">Pseudotabrizicola alkalilacus</name>
    <dbReference type="NCBI Taxonomy" id="2305252"/>
    <lineage>
        <taxon>Bacteria</taxon>
        <taxon>Pseudomonadati</taxon>
        <taxon>Pseudomonadota</taxon>
        <taxon>Alphaproteobacteria</taxon>
        <taxon>Rhodobacterales</taxon>
        <taxon>Paracoccaceae</taxon>
        <taxon>Pseudotabrizicola</taxon>
    </lineage>
</organism>